<dbReference type="Pfam" id="PF00027">
    <property type="entry name" value="cNMP_binding"/>
    <property type="match status" value="1"/>
</dbReference>
<dbReference type="PANTHER" id="PTHR24567:SF74">
    <property type="entry name" value="HTH-TYPE TRANSCRIPTIONAL REGULATOR ARCR"/>
    <property type="match status" value="1"/>
</dbReference>
<proteinExistence type="predicted"/>
<dbReference type="InterPro" id="IPR000595">
    <property type="entry name" value="cNMP-bd_dom"/>
</dbReference>
<accession>A0ABS7TZU2</accession>
<name>A0ABS7TZU2_9BACT</name>
<feature type="domain" description="Cyclic nucleotide-binding" evidence="1">
    <location>
        <begin position="288"/>
        <end position="390"/>
    </location>
</feature>
<dbReference type="SMART" id="SM00100">
    <property type="entry name" value="cNMP"/>
    <property type="match status" value="1"/>
</dbReference>
<evidence type="ECO:0000313" key="2">
    <source>
        <dbReference type="EMBL" id="MBZ5713719.1"/>
    </source>
</evidence>
<dbReference type="InterPro" id="IPR050397">
    <property type="entry name" value="Env_Response_Regulators"/>
</dbReference>
<keyword evidence="3" id="KW-1185">Reference proteome</keyword>
<dbReference type="PANTHER" id="PTHR24567">
    <property type="entry name" value="CRP FAMILY TRANSCRIPTIONAL REGULATORY PROTEIN"/>
    <property type="match status" value="1"/>
</dbReference>
<dbReference type="Gene3D" id="2.60.120.10">
    <property type="entry name" value="Jelly Rolls"/>
    <property type="match status" value="1"/>
</dbReference>
<gene>
    <name evidence="2" type="ORF">K7C98_31200</name>
</gene>
<organism evidence="2 3">
    <name type="scientific">Nannocystis pusilla</name>
    <dbReference type="NCBI Taxonomy" id="889268"/>
    <lineage>
        <taxon>Bacteria</taxon>
        <taxon>Pseudomonadati</taxon>
        <taxon>Myxococcota</taxon>
        <taxon>Polyangia</taxon>
        <taxon>Nannocystales</taxon>
        <taxon>Nannocystaceae</taxon>
        <taxon>Nannocystis</taxon>
    </lineage>
</organism>
<dbReference type="InterPro" id="IPR014710">
    <property type="entry name" value="RmlC-like_jellyroll"/>
</dbReference>
<evidence type="ECO:0000259" key="1">
    <source>
        <dbReference type="PROSITE" id="PS50042"/>
    </source>
</evidence>
<dbReference type="InterPro" id="IPR018490">
    <property type="entry name" value="cNMP-bd_dom_sf"/>
</dbReference>
<protein>
    <submittedName>
        <fullName evidence="2">Cyclic nucleotide-binding domain-containing protein</fullName>
    </submittedName>
</protein>
<reference evidence="2" key="1">
    <citation type="submission" date="2021-08" db="EMBL/GenBank/DDBJ databases">
        <authorList>
            <person name="Stevens D.C."/>
        </authorList>
    </citation>
    <scope>NUCLEOTIDE SEQUENCE</scope>
    <source>
        <strain evidence="2">DSM 53165</strain>
    </source>
</reference>
<dbReference type="CDD" id="cd00038">
    <property type="entry name" value="CAP_ED"/>
    <property type="match status" value="1"/>
</dbReference>
<dbReference type="RefSeq" id="WP_224195452.1">
    <property type="nucleotide sequence ID" value="NZ_JAIRAU010000043.1"/>
</dbReference>
<dbReference type="EMBL" id="JAIRAU010000043">
    <property type="protein sequence ID" value="MBZ5713719.1"/>
    <property type="molecule type" value="Genomic_DNA"/>
</dbReference>
<evidence type="ECO:0000313" key="3">
    <source>
        <dbReference type="Proteomes" id="UP001139031"/>
    </source>
</evidence>
<dbReference type="PROSITE" id="PS50042">
    <property type="entry name" value="CNMP_BINDING_3"/>
    <property type="match status" value="1"/>
</dbReference>
<sequence>MNARLEAPRGRVVRSEAVVPRTMAEAEREALVDALLAVYADIFAGATREYIAEGLVSPNSEFTTILLHRDADDRIVGYFAIHFFERRFRDVATTVVRSSVGMLRAYRGRNANIGWALGVLLKQRLAHPGRPMFGMGSFVHPSSYLQVVRYVDTFWPRPDEPVPPDMLEFIVELADEFQMRRIDPARPLIRAGSMPTRESAAERDYWRRSDKPAARFFVAMNPAYNQGNGLVTMFPIDASMLTGIASRIVRERARSLVEGTLALAQRLPLVDRLVRPRAVRRQLQAAPLFAALDGADLQRVLELAAVVALPAGHTLFRAGDAGDDLYVVARGAVAVQASTIEGEVMIDQLGAGSLFGEIAVLAGGRRKASVRTVIPTTLVRIPGAALRVAMRRAPLGDAIWEVFAARIFDDHLRAGGRHRELGREERLAWVRRGRHVELEPGARLHVSDAAFVVVLHGDVLIEQGGSQLSAQAPVVVEVTPSTVIRATTRARTVHVPPLAERGPAAEAS</sequence>
<dbReference type="SUPFAM" id="SSF51206">
    <property type="entry name" value="cAMP-binding domain-like"/>
    <property type="match status" value="1"/>
</dbReference>
<comment type="caution">
    <text evidence="2">The sequence shown here is derived from an EMBL/GenBank/DDBJ whole genome shotgun (WGS) entry which is preliminary data.</text>
</comment>
<dbReference type="Proteomes" id="UP001139031">
    <property type="component" value="Unassembled WGS sequence"/>
</dbReference>